<feature type="region of interest" description="Disordered" evidence="1">
    <location>
        <begin position="76"/>
        <end position="100"/>
    </location>
</feature>
<accession>A0AA38YDI0</accession>
<gene>
    <name evidence="2" type="ORF">H2204_001025</name>
</gene>
<name>A0AA38YDI0_9EURO</name>
<proteinExistence type="predicted"/>
<feature type="compositionally biased region" description="Low complexity" evidence="1">
    <location>
        <begin position="83"/>
        <end position="99"/>
    </location>
</feature>
<sequence>MTRADMALGASGLPVDNGYLTMTDYQRGWWDSETVHMMRKMANNISLSLVARQHRVTPRDVVVRIAQHVERKMDEFGFATQDNNNSSNGNNGNTNTNNNYPPTNAMELRVWLLGSMVWEICEGVFPEVVASRYAFTVRDMIETIAQWGLCME</sequence>
<dbReference type="AlphaFoldDB" id="A0AA38YDI0"/>
<keyword evidence="3" id="KW-1185">Reference proteome</keyword>
<evidence type="ECO:0000313" key="3">
    <source>
        <dbReference type="Proteomes" id="UP001172681"/>
    </source>
</evidence>
<evidence type="ECO:0000313" key="2">
    <source>
        <dbReference type="EMBL" id="KAJ9645446.1"/>
    </source>
</evidence>
<reference evidence="2" key="1">
    <citation type="submission" date="2022-10" db="EMBL/GenBank/DDBJ databases">
        <title>Culturing micro-colonial fungi from biological soil crusts in the Mojave desert and describing Neophaeococcomyces mojavensis, and introducing the new genera and species Taxawa tesnikishii.</title>
        <authorList>
            <person name="Kurbessoian T."/>
            <person name="Stajich J.E."/>
        </authorList>
    </citation>
    <scope>NUCLEOTIDE SEQUENCE</scope>
    <source>
        <strain evidence="2">TK_35</strain>
    </source>
</reference>
<evidence type="ECO:0000256" key="1">
    <source>
        <dbReference type="SAM" id="MobiDB-lite"/>
    </source>
</evidence>
<organism evidence="2 3">
    <name type="scientific">Knufia peltigerae</name>
    <dbReference type="NCBI Taxonomy" id="1002370"/>
    <lineage>
        <taxon>Eukaryota</taxon>
        <taxon>Fungi</taxon>
        <taxon>Dikarya</taxon>
        <taxon>Ascomycota</taxon>
        <taxon>Pezizomycotina</taxon>
        <taxon>Eurotiomycetes</taxon>
        <taxon>Chaetothyriomycetidae</taxon>
        <taxon>Chaetothyriales</taxon>
        <taxon>Trichomeriaceae</taxon>
        <taxon>Knufia</taxon>
    </lineage>
</organism>
<comment type="caution">
    <text evidence="2">The sequence shown here is derived from an EMBL/GenBank/DDBJ whole genome shotgun (WGS) entry which is preliminary data.</text>
</comment>
<dbReference type="Proteomes" id="UP001172681">
    <property type="component" value="Unassembled WGS sequence"/>
</dbReference>
<protein>
    <submittedName>
        <fullName evidence="2">Uncharacterized protein</fullName>
    </submittedName>
</protein>
<dbReference type="EMBL" id="JAPDRN010000004">
    <property type="protein sequence ID" value="KAJ9645446.1"/>
    <property type="molecule type" value="Genomic_DNA"/>
</dbReference>